<feature type="domain" description="AB hydrolase-1" evidence="1">
    <location>
        <begin position="25"/>
        <end position="129"/>
    </location>
</feature>
<comment type="caution">
    <text evidence="2">The sequence shown here is derived from an EMBL/GenBank/DDBJ whole genome shotgun (WGS) entry which is preliminary data.</text>
</comment>
<dbReference type="GO" id="GO:0016787">
    <property type="term" value="F:hydrolase activity"/>
    <property type="evidence" value="ECO:0007669"/>
    <property type="project" value="UniProtKB-KW"/>
</dbReference>
<keyword evidence="3" id="KW-1185">Reference proteome</keyword>
<gene>
    <name evidence="2" type="ORF">KK060_18725</name>
</gene>
<evidence type="ECO:0000259" key="1">
    <source>
        <dbReference type="Pfam" id="PF00561"/>
    </source>
</evidence>
<protein>
    <submittedName>
        <fullName evidence="2">Alpha/beta hydrolase</fullName>
    </submittedName>
</protein>
<dbReference type="PANTHER" id="PTHR46438:SF11">
    <property type="entry name" value="LIPASE-RELATED"/>
    <property type="match status" value="1"/>
</dbReference>
<sequence length="276" mass="32678">MISNHYLNYQSSRIHYVKAGNGKETLLFFHGFGQDHTVYIPLIQSLAKHYSLYIFDLFFHGQSKWGYDERPLEKKYWKEMIAQFLKENSITSFSVVGYSLGGRFALSTLEAFPEKINKVFLIASDGIRENTWYKLATYPFFLRKFFKSMIHNYNRFLTIADKLVKWKLVDPGLIRFADYQMGTTEKRKRVYYSWVVFRHMKFNIRRLASLINKHNIQTVVIVGRYDKVILPEHMDKFRSLLNNHKFHALESGHSGLIYQSLPFIAEKVSPSNYIIR</sequence>
<proteinExistence type="predicted"/>
<dbReference type="Gene3D" id="3.40.50.1820">
    <property type="entry name" value="alpha/beta hydrolase"/>
    <property type="match status" value="1"/>
</dbReference>
<dbReference type="SUPFAM" id="SSF53474">
    <property type="entry name" value="alpha/beta-Hydrolases"/>
    <property type="match status" value="1"/>
</dbReference>
<dbReference type="PRINTS" id="PR00111">
    <property type="entry name" value="ABHYDROLASE"/>
</dbReference>
<dbReference type="InterPro" id="IPR000073">
    <property type="entry name" value="AB_hydrolase_1"/>
</dbReference>
<dbReference type="EMBL" id="JAHESD010000052">
    <property type="protein sequence ID" value="MBT1705332.1"/>
    <property type="molecule type" value="Genomic_DNA"/>
</dbReference>
<dbReference type="Pfam" id="PF00561">
    <property type="entry name" value="Abhydrolase_1"/>
    <property type="match status" value="1"/>
</dbReference>
<evidence type="ECO:0000313" key="3">
    <source>
        <dbReference type="Proteomes" id="UP000772618"/>
    </source>
</evidence>
<dbReference type="PANTHER" id="PTHR46438">
    <property type="entry name" value="ALPHA/BETA-HYDROLASES SUPERFAMILY PROTEIN"/>
    <property type="match status" value="1"/>
</dbReference>
<evidence type="ECO:0000313" key="2">
    <source>
        <dbReference type="EMBL" id="MBT1705332.1"/>
    </source>
</evidence>
<reference evidence="2 3" key="1">
    <citation type="submission" date="2021-05" db="EMBL/GenBank/DDBJ databases">
        <title>A Polyphasic approach of four new species of the genus Ohtaekwangia: Ohtaekwangia histidinii sp. nov., Ohtaekwangia cretensis sp. nov., Ohtaekwangia indiensis sp. nov., Ohtaekwangia reichenbachii sp. nov. from diverse environment.</title>
        <authorList>
            <person name="Octaviana S."/>
        </authorList>
    </citation>
    <scope>NUCLEOTIDE SEQUENCE [LARGE SCALE GENOMIC DNA]</scope>
    <source>
        <strain evidence="2 3">PWU20</strain>
    </source>
</reference>
<organism evidence="2 3">
    <name type="scientific">Chryseosolibacter indicus</name>
    <dbReference type="NCBI Taxonomy" id="2782351"/>
    <lineage>
        <taxon>Bacteria</taxon>
        <taxon>Pseudomonadati</taxon>
        <taxon>Bacteroidota</taxon>
        <taxon>Cytophagia</taxon>
        <taxon>Cytophagales</taxon>
        <taxon>Chryseotaleaceae</taxon>
        <taxon>Chryseosolibacter</taxon>
    </lineage>
</organism>
<name>A0ABS5VV67_9BACT</name>
<accession>A0ABS5VV67</accession>
<dbReference type="RefSeq" id="WP_254155283.1">
    <property type="nucleotide sequence ID" value="NZ_JAHESD010000052.1"/>
</dbReference>
<keyword evidence="2" id="KW-0378">Hydrolase</keyword>
<dbReference type="Proteomes" id="UP000772618">
    <property type="component" value="Unassembled WGS sequence"/>
</dbReference>
<dbReference type="InterPro" id="IPR029058">
    <property type="entry name" value="AB_hydrolase_fold"/>
</dbReference>